<dbReference type="Gene3D" id="1.10.10.820">
    <property type="match status" value="1"/>
</dbReference>
<dbReference type="Gene3D" id="3.40.850.10">
    <property type="entry name" value="Kinesin motor domain"/>
    <property type="match status" value="1"/>
</dbReference>
<proteinExistence type="inferred from homology"/>
<protein>
    <recommendedName>
        <fullName evidence="12">Myosin motor domain-containing protein</fullName>
    </recommendedName>
</protein>
<feature type="region of interest" description="Disordered" evidence="7">
    <location>
        <begin position="718"/>
        <end position="805"/>
    </location>
</feature>
<name>A0A7S0J141_9EUKA</name>
<dbReference type="GO" id="GO:0005737">
    <property type="term" value="C:cytoplasm"/>
    <property type="evidence" value="ECO:0007669"/>
    <property type="project" value="TreeGrafter"/>
</dbReference>
<dbReference type="PRINTS" id="PR00193">
    <property type="entry name" value="MYOSINHEAVY"/>
</dbReference>
<evidence type="ECO:0000256" key="4">
    <source>
        <dbReference type="ARBA" id="ARBA00023175"/>
    </source>
</evidence>
<dbReference type="Gene3D" id="1.20.58.530">
    <property type="match status" value="1"/>
</dbReference>
<organism evidence="11">
    <name type="scientific">Calcidiscus leptoporus</name>
    <dbReference type="NCBI Taxonomy" id="127549"/>
    <lineage>
        <taxon>Eukaryota</taxon>
        <taxon>Haptista</taxon>
        <taxon>Haptophyta</taxon>
        <taxon>Prymnesiophyceae</taxon>
        <taxon>Coccolithales</taxon>
        <taxon>Calcidiscaceae</taxon>
        <taxon>Calcidiscus</taxon>
    </lineage>
</organism>
<dbReference type="SUPFAM" id="SSF52540">
    <property type="entry name" value="P-loop containing nucleoside triphosphate hydrolases"/>
    <property type="match status" value="1"/>
</dbReference>
<dbReference type="PROSITE" id="PS51456">
    <property type="entry name" value="MYOSIN_MOTOR"/>
    <property type="match status" value="1"/>
</dbReference>
<comment type="similarity">
    <text evidence="6">Belongs to the TRAFAC class myosin-kinesin ATPase superfamily. Myosin family.</text>
</comment>
<evidence type="ECO:0000256" key="1">
    <source>
        <dbReference type="ARBA" id="ARBA00022741"/>
    </source>
</evidence>
<keyword evidence="5 6" id="KW-0009">Actin-binding</keyword>
<feature type="compositionally biased region" description="Basic and acidic residues" evidence="7">
    <location>
        <begin position="780"/>
        <end position="805"/>
    </location>
</feature>
<dbReference type="GO" id="GO:0005524">
    <property type="term" value="F:ATP binding"/>
    <property type="evidence" value="ECO:0007669"/>
    <property type="project" value="UniProtKB-UniRule"/>
</dbReference>
<dbReference type="PROSITE" id="PS50020">
    <property type="entry name" value="WW_DOMAIN_2"/>
    <property type="match status" value="1"/>
</dbReference>
<reference evidence="11" key="1">
    <citation type="submission" date="2021-01" db="EMBL/GenBank/DDBJ databases">
        <authorList>
            <person name="Corre E."/>
            <person name="Pelletier E."/>
            <person name="Niang G."/>
            <person name="Scheremetjew M."/>
            <person name="Finn R."/>
            <person name="Kale V."/>
            <person name="Holt S."/>
            <person name="Cochrane G."/>
            <person name="Meng A."/>
            <person name="Brown T."/>
            <person name="Cohen L."/>
        </authorList>
    </citation>
    <scope>NUCLEOTIDE SEQUENCE</scope>
    <source>
        <strain evidence="11">RCC1130</strain>
    </source>
</reference>
<feature type="region of interest" description="Disordered" evidence="7">
    <location>
        <begin position="1206"/>
        <end position="1262"/>
    </location>
</feature>
<accession>A0A7S0J141</accession>
<dbReference type="CDD" id="cd00124">
    <property type="entry name" value="MYSc"/>
    <property type="match status" value="1"/>
</dbReference>
<dbReference type="InterPro" id="IPR027417">
    <property type="entry name" value="P-loop_NTPase"/>
</dbReference>
<dbReference type="InterPro" id="IPR001609">
    <property type="entry name" value="Myosin_head_motor_dom-like"/>
</dbReference>
<sequence length="1367" mass="152050">MGSIGDFGPGASELTSLESVEDDALLQNTRLRYEKGHIYTRSGRLLLAVNPYRTLGGLYSDASLKAYKSALQPQSDLPPHVYAVAAAAYTGMMQDTKSQSVIISGESGAGKTETAKILLQYLADVSTAGQSDLHTRVLQTNPIMESFGCAKTVWNNNSSRFGKFLTLQFNSTGKMQGAFMKTYLLEKSRIVQQSKDEQNYHVLYTVANGLSADEKKEWCIPPVEQIKYLNLHQTKLQWEQFPCTYADLCTAMTCIPGLQPVQSGCWKVLMAVLSLGNAEFKSTNDDGDAVFVDDSPVAAAAKLLSCQPEQLMKAITSQMIKAGLDWISKPNTTAVAKGVRDALAKALYSKLFIFIVDSINESLIFGGESRFFIGAVDIFGFECFPKNSLEQLCINFANEKLQRMFTEAVFESVLAEYRKEGIDVADMKYVDNAQVVDLIENKENGVLSLLSEECFFPNGSDSSYITKLKQAHKKNDRFSEERMDPNLFTIDHYPGKVTYDSRGFLEKNKDPLSQDLTVLMQFSDDDFVASLFKEKAQPEIHGGGGVRRFKSAKFIGVIDAFRKSLIELVDTLKGTKTHFIRCVKPNMTKEAHKFVDDVMLRQLHSSGVVGAIKATRQGFPDHLKFQEVLARFKLVVPKGSSRTGAEGVKELLKNAGIDAARFRVGKTKVFLGVGALDELEKKRMEYIAKNVVSMQTCARRYLAKKKAHQLREEKRLAEQAKRMEEERKRHEEEEKLRKAEEARVAAELAEQTKREEEETKKKEGEEQDRQKRFQRARQLSFERRAGRKKREEEEAKKRDEETKKEEAAALSAVGAAALTDGQAYSKKLDDFHQQVNDGQVTDTEMMNVAVVSDIGWKGASEAQAQEDVWAQYDFKCAVSDVLEYAEYLGMDIKEDAHLLWIADEALQAPEPQGWEQRLDPKGGVYYYHPTTGMSLNQHPLDHHYQQFYLQMKAQYDAMYAKGEEPPSKPTEQEEAPAGEAPMPYGQEAFGGEEDDGKKKKGLFNKMFSRPSSAAKGQIEESYELSVTLERQQDGLGIGLTLDNIIVEVEPGGSVHAQGELQYGDQIIAVDGKMLAGKMLKDIIVPQKRHNLVVRYTRMSSQPKSPRRERAKKLGAQVGAAPRRIEELDIVISREPQTGRLGFGIDPMNTVVEVEPNGPVAGQLKVGDKIVAVDDNLLNFKRFIDVVNSVDWSSSHKLRIARLRGTGAVPGAKTGGDKRRSADFTKGKRRSSFTSKDDAPPSPSPQKEKARPQAPKRPTGMPALREVRLIKEYDDTKIGAVFHRSDDAFDKSFFNVEGSSVQPIIKKVDVGSKAETAGLVPGDVVLSVNGISGLSNFQVVEMLRKGMGVFNLVVISGVYKEATAGGVR</sequence>
<dbReference type="GO" id="GO:0016459">
    <property type="term" value="C:myosin complex"/>
    <property type="evidence" value="ECO:0007669"/>
    <property type="project" value="UniProtKB-KW"/>
</dbReference>
<dbReference type="InterPro" id="IPR001202">
    <property type="entry name" value="WW_dom"/>
</dbReference>
<keyword evidence="3 6" id="KW-0518">Myosin</keyword>
<feature type="domain" description="PDZ" evidence="9">
    <location>
        <begin position="1025"/>
        <end position="1076"/>
    </location>
</feature>
<feature type="binding site" evidence="6">
    <location>
        <begin position="105"/>
        <end position="112"/>
    </location>
    <ligand>
        <name>ATP</name>
        <dbReference type="ChEBI" id="CHEBI:30616"/>
    </ligand>
</feature>
<evidence type="ECO:0000313" key="11">
    <source>
        <dbReference type="EMBL" id="CAD8537340.1"/>
    </source>
</evidence>
<dbReference type="PROSITE" id="PS50106">
    <property type="entry name" value="PDZ"/>
    <property type="match status" value="3"/>
</dbReference>
<evidence type="ECO:0008006" key="12">
    <source>
        <dbReference type="Google" id="ProtNLM"/>
    </source>
</evidence>
<evidence type="ECO:0000259" key="10">
    <source>
        <dbReference type="PROSITE" id="PS51456"/>
    </source>
</evidence>
<feature type="region of interest" description="Actin-binding" evidence="6">
    <location>
        <begin position="565"/>
        <end position="587"/>
    </location>
</feature>
<feature type="compositionally biased region" description="Basic and acidic residues" evidence="7">
    <location>
        <begin position="718"/>
        <end position="771"/>
    </location>
</feature>
<dbReference type="PANTHER" id="PTHR13140:SF706">
    <property type="entry name" value="DILUTE CLASS UNCONVENTIONAL MYOSIN, ISOFORM C"/>
    <property type="match status" value="1"/>
</dbReference>
<dbReference type="CDD" id="cd00136">
    <property type="entry name" value="PDZ_canonical"/>
    <property type="match status" value="2"/>
</dbReference>
<dbReference type="Pfam" id="PF00397">
    <property type="entry name" value="WW"/>
    <property type="match status" value="1"/>
</dbReference>
<dbReference type="GO" id="GO:0016020">
    <property type="term" value="C:membrane"/>
    <property type="evidence" value="ECO:0007669"/>
    <property type="project" value="TreeGrafter"/>
</dbReference>
<dbReference type="EMBL" id="HBER01025052">
    <property type="protein sequence ID" value="CAD8537340.1"/>
    <property type="molecule type" value="Transcribed_RNA"/>
</dbReference>
<dbReference type="InterPro" id="IPR041489">
    <property type="entry name" value="PDZ_6"/>
</dbReference>
<dbReference type="SUPFAM" id="SSF50156">
    <property type="entry name" value="PDZ domain-like"/>
    <property type="match status" value="3"/>
</dbReference>
<dbReference type="Gene3D" id="1.20.5.4820">
    <property type="match status" value="1"/>
</dbReference>
<dbReference type="SUPFAM" id="SSF51045">
    <property type="entry name" value="WW domain"/>
    <property type="match status" value="1"/>
</dbReference>
<dbReference type="Pfam" id="PF00063">
    <property type="entry name" value="Myosin_head"/>
    <property type="match status" value="1"/>
</dbReference>
<dbReference type="InterPro" id="IPR036020">
    <property type="entry name" value="WW_dom_sf"/>
</dbReference>
<dbReference type="SMART" id="SM00242">
    <property type="entry name" value="MYSc"/>
    <property type="match status" value="1"/>
</dbReference>
<dbReference type="Gene3D" id="2.30.42.10">
    <property type="match status" value="2"/>
</dbReference>
<dbReference type="InterPro" id="IPR036034">
    <property type="entry name" value="PDZ_sf"/>
</dbReference>
<gene>
    <name evidence="11" type="ORF">CLEP1334_LOCUS12622</name>
</gene>
<evidence type="ECO:0000259" key="9">
    <source>
        <dbReference type="PROSITE" id="PS50106"/>
    </source>
</evidence>
<dbReference type="Gene3D" id="3.30.1470.10">
    <property type="entry name" value="Photosystem I PsaD, reaction center subunit II"/>
    <property type="match status" value="1"/>
</dbReference>
<dbReference type="GO" id="GO:0007015">
    <property type="term" value="P:actin filament organization"/>
    <property type="evidence" value="ECO:0007669"/>
    <property type="project" value="TreeGrafter"/>
</dbReference>
<keyword evidence="1 6" id="KW-0547">Nucleotide-binding</keyword>
<dbReference type="CDD" id="cd00201">
    <property type="entry name" value="WW"/>
    <property type="match status" value="1"/>
</dbReference>
<feature type="domain" description="PDZ" evidence="9">
    <location>
        <begin position="1265"/>
        <end position="1357"/>
    </location>
</feature>
<evidence type="ECO:0000256" key="5">
    <source>
        <dbReference type="ARBA" id="ARBA00023203"/>
    </source>
</evidence>
<evidence type="ECO:0000259" key="8">
    <source>
        <dbReference type="PROSITE" id="PS50020"/>
    </source>
</evidence>
<evidence type="ECO:0000256" key="7">
    <source>
        <dbReference type="SAM" id="MobiDB-lite"/>
    </source>
</evidence>
<dbReference type="SMART" id="SM00228">
    <property type="entry name" value="PDZ"/>
    <property type="match status" value="3"/>
</dbReference>
<dbReference type="InterPro" id="IPR001478">
    <property type="entry name" value="PDZ"/>
</dbReference>
<feature type="compositionally biased region" description="Basic and acidic residues" evidence="7">
    <location>
        <begin position="1214"/>
        <end position="1225"/>
    </location>
</feature>
<dbReference type="InterPro" id="IPR036961">
    <property type="entry name" value="Kinesin_motor_dom_sf"/>
</dbReference>
<keyword evidence="2 6" id="KW-0067">ATP-binding</keyword>
<feature type="domain" description="PDZ" evidence="9">
    <location>
        <begin position="1128"/>
        <end position="1174"/>
    </location>
</feature>
<dbReference type="PANTHER" id="PTHR13140">
    <property type="entry name" value="MYOSIN"/>
    <property type="match status" value="1"/>
</dbReference>
<dbReference type="GO" id="GO:0000146">
    <property type="term" value="F:microfilament motor activity"/>
    <property type="evidence" value="ECO:0007669"/>
    <property type="project" value="TreeGrafter"/>
</dbReference>
<evidence type="ECO:0000256" key="2">
    <source>
        <dbReference type="ARBA" id="ARBA00022840"/>
    </source>
</evidence>
<dbReference type="Gene3D" id="1.20.120.720">
    <property type="entry name" value="Myosin VI head, motor domain, U50 subdomain"/>
    <property type="match status" value="1"/>
</dbReference>
<dbReference type="GO" id="GO:0051015">
    <property type="term" value="F:actin filament binding"/>
    <property type="evidence" value="ECO:0007669"/>
    <property type="project" value="TreeGrafter"/>
</dbReference>
<keyword evidence="4 6" id="KW-0505">Motor protein</keyword>
<evidence type="ECO:0000256" key="6">
    <source>
        <dbReference type="PROSITE-ProRule" id="PRU00782"/>
    </source>
</evidence>
<evidence type="ECO:0000256" key="3">
    <source>
        <dbReference type="ARBA" id="ARBA00023123"/>
    </source>
</evidence>
<dbReference type="Pfam" id="PF00595">
    <property type="entry name" value="PDZ"/>
    <property type="match status" value="1"/>
</dbReference>
<feature type="region of interest" description="Disordered" evidence="7">
    <location>
        <begin position="961"/>
        <end position="982"/>
    </location>
</feature>
<feature type="domain" description="Myosin motor" evidence="10">
    <location>
        <begin position="9"/>
        <end position="684"/>
    </location>
</feature>
<dbReference type="Pfam" id="PF17820">
    <property type="entry name" value="PDZ_6"/>
    <property type="match status" value="1"/>
</dbReference>
<feature type="domain" description="WW" evidence="8">
    <location>
        <begin position="908"/>
        <end position="941"/>
    </location>
</feature>
<dbReference type="PROSITE" id="PS50096">
    <property type="entry name" value="IQ"/>
    <property type="match status" value="1"/>
</dbReference>
<dbReference type="SMART" id="SM00456">
    <property type="entry name" value="WW"/>
    <property type="match status" value="1"/>
</dbReference>